<proteinExistence type="predicted"/>
<feature type="transmembrane region" description="Helical" evidence="2">
    <location>
        <begin position="272"/>
        <end position="290"/>
    </location>
</feature>
<feature type="region of interest" description="Disordered" evidence="1">
    <location>
        <begin position="415"/>
        <end position="474"/>
    </location>
</feature>
<feature type="transmembrane region" description="Helical" evidence="2">
    <location>
        <begin position="182"/>
        <end position="209"/>
    </location>
</feature>
<dbReference type="PANTHER" id="PTHR23542">
    <property type="match status" value="1"/>
</dbReference>
<sequence length="492" mass="50277">MSQRVTTAPQPSLIARYRELISIAGPTFVLTAALARLPLAMSQLGTLLLVSGVTGSYAAGGISAGALAVANAVGSPTAGWLTDRLGQRWVLLISSLVGGTALIGLVLAARSGSDWPVLAAIAGLAGFFLPQIGSLARVRWPLLISGRDFEPLPRRRRVETAFSYEGTADEASFMIGPAAVGLAAALLSPAGALLLAGVMIMTFGSWFALHPTAALTKPDLRVDAPARGRLLSAPLGMLIVGLLFMGMIFGSVQTGSTVLATAAGQPGLTGGLHALLGLGSVIAGLTLPLLPEKYALPKRYRAFALAMALLSLPLLWVDRISQLPLLLIALGLSVAPYMITIFTIAERISDHRRLGMVMTVLAATIGVGYASGSSLAGRLADLGGHHLAYAVTAGAAVAAAVFSIFGERLLTRTTGQAPVSTPSAPGPSDAASDNVAAADDPIRPGAARTAGTSRPAARVTATASSPPVGVSSVRSRAATRGRSLCGCDWCQL</sequence>
<feature type="transmembrane region" description="Helical" evidence="2">
    <location>
        <begin position="89"/>
        <end position="108"/>
    </location>
</feature>
<dbReference type="AlphaFoldDB" id="A0A4R7J9T1"/>
<accession>A0A4R7J9T1</accession>
<dbReference type="InterPro" id="IPR011701">
    <property type="entry name" value="MFS"/>
</dbReference>
<feature type="compositionally biased region" description="Low complexity" evidence="1">
    <location>
        <begin position="461"/>
        <end position="474"/>
    </location>
</feature>
<dbReference type="Gene3D" id="1.20.1250.20">
    <property type="entry name" value="MFS general substrate transporter like domains"/>
    <property type="match status" value="1"/>
</dbReference>
<protein>
    <submittedName>
        <fullName evidence="3">Putative MFS family arabinose efflux permease</fullName>
    </submittedName>
</protein>
<evidence type="ECO:0000313" key="3">
    <source>
        <dbReference type="EMBL" id="TDT33357.1"/>
    </source>
</evidence>
<feature type="compositionally biased region" description="Low complexity" evidence="1">
    <location>
        <begin position="428"/>
        <end position="439"/>
    </location>
</feature>
<feature type="transmembrane region" description="Helical" evidence="2">
    <location>
        <begin position="357"/>
        <end position="380"/>
    </location>
</feature>
<evidence type="ECO:0000256" key="2">
    <source>
        <dbReference type="SAM" id="Phobius"/>
    </source>
</evidence>
<reference evidence="3 4" key="1">
    <citation type="submission" date="2019-03" db="EMBL/GenBank/DDBJ databases">
        <title>Genomic Encyclopedia of Archaeal and Bacterial Type Strains, Phase II (KMG-II): from individual species to whole genera.</title>
        <authorList>
            <person name="Goeker M."/>
        </authorList>
    </citation>
    <scope>NUCLEOTIDE SEQUENCE [LARGE SCALE GENOMIC DNA]</scope>
    <source>
        <strain evidence="3 4">DSM 24323</strain>
    </source>
</reference>
<dbReference type="Pfam" id="PF07690">
    <property type="entry name" value="MFS_1"/>
    <property type="match status" value="1"/>
</dbReference>
<gene>
    <name evidence="3" type="ORF">CLV29_0968</name>
</gene>
<evidence type="ECO:0000256" key="1">
    <source>
        <dbReference type="SAM" id="MobiDB-lite"/>
    </source>
</evidence>
<dbReference type="InterPro" id="IPR036259">
    <property type="entry name" value="MFS_trans_sf"/>
</dbReference>
<feature type="transmembrane region" description="Helical" evidence="2">
    <location>
        <begin position="20"/>
        <end position="39"/>
    </location>
</feature>
<dbReference type="GO" id="GO:0022857">
    <property type="term" value="F:transmembrane transporter activity"/>
    <property type="evidence" value="ECO:0007669"/>
    <property type="project" value="InterPro"/>
</dbReference>
<keyword evidence="2" id="KW-1133">Transmembrane helix</keyword>
<dbReference type="Proteomes" id="UP000295371">
    <property type="component" value="Unassembled WGS sequence"/>
</dbReference>
<feature type="transmembrane region" description="Helical" evidence="2">
    <location>
        <begin position="386"/>
        <end position="405"/>
    </location>
</feature>
<dbReference type="SUPFAM" id="SSF103473">
    <property type="entry name" value="MFS general substrate transporter"/>
    <property type="match status" value="1"/>
</dbReference>
<evidence type="ECO:0000313" key="4">
    <source>
        <dbReference type="Proteomes" id="UP000295371"/>
    </source>
</evidence>
<dbReference type="EMBL" id="SOAW01000001">
    <property type="protein sequence ID" value="TDT33357.1"/>
    <property type="molecule type" value="Genomic_DNA"/>
</dbReference>
<feature type="transmembrane region" description="Helical" evidence="2">
    <location>
        <begin position="323"/>
        <end position="345"/>
    </location>
</feature>
<keyword evidence="4" id="KW-1185">Reference proteome</keyword>
<dbReference type="PANTHER" id="PTHR23542:SF1">
    <property type="entry name" value="MAJOR FACILITATOR SUPERFAMILY (MFS) PROFILE DOMAIN-CONTAINING PROTEIN"/>
    <property type="match status" value="1"/>
</dbReference>
<feature type="transmembrane region" description="Helical" evidence="2">
    <location>
        <begin position="230"/>
        <end position="252"/>
    </location>
</feature>
<comment type="caution">
    <text evidence="3">The sequence shown here is derived from an EMBL/GenBank/DDBJ whole genome shotgun (WGS) entry which is preliminary data.</text>
</comment>
<feature type="transmembrane region" description="Helical" evidence="2">
    <location>
        <begin position="115"/>
        <end position="133"/>
    </location>
</feature>
<organism evidence="3 4">
    <name type="scientific">Naumannella halotolerans</name>
    <dbReference type="NCBI Taxonomy" id="993414"/>
    <lineage>
        <taxon>Bacteria</taxon>
        <taxon>Bacillati</taxon>
        <taxon>Actinomycetota</taxon>
        <taxon>Actinomycetes</taxon>
        <taxon>Propionibacteriales</taxon>
        <taxon>Propionibacteriaceae</taxon>
        <taxon>Naumannella</taxon>
    </lineage>
</organism>
<name>A0A4R7J9T1_9ACTN</name>
<feature type="transmembrane region" description="Helical" evidence="2">
    <location>
        <begin position="46"/>
        <end position="69"/>
    </location>
</feature>
<keyword evidence="2" id="KW-0472">Membrane</keyword>
<feature type="transmembrane region" description="Helical" evidence="2">
    <location>
        <begin position="302"/>
        <end position="317"/>
    </location>
</feature>
<keyword evidence="2" id="KW-0812">Transmembrane</keyword>